<keyword evidence="3" id="KW-1185">Reference proteome</keyword>
<accession>A0A1M7S167</accession>
<protein>
    <submittedName>
        <fullName evidence="2">Uncharacterized protein</fullName>
    </submittedName>
</protein>
<dbReference type="RefSeq" id="WP_178371596.1">
    <property type="nucleotide sequence ID" value="NZ_FRDN01000003.1"/>
</dbReference>
<proteinExistence type="predicted"/>
<feature type="transmembrane region" description="Helical" evidence="1">
    <location>
        <begin position="6"/>
        <end position="22"/>
    </location>
</feature>
<keyword evidence="1" id="KW-0812">Transmembrane</keyword>
<feature type="transmembrane region" description="Helical" evidence="1">
    <location>
        <begin position="31"/>
        <end position="50"/>
    </location>
</feature>
<evidence type="ECO:0000313" key="2">
    <source>
        <dbReference type="EMBL" id="SHN52186.1"/>
    </source>
</evidence>
<dbReference type="Proteomes" id="UP000184010">
    <property type="component" value="Unassembled WGS sequence"/>
</dbReference>
<name>A0A1M7S167_9FIRM</name>
<organism evidence="2 3">
    <name type="scientific">Desulfitobacterium chlororespirans DSM 11544</name>
    <dbReference type="NCBI Taxonomy" id="1121395"/>
    <lineage>
        <taxon>Bacteria</taxon>
        <taxon>Bacillati</taxon>
        <taxon>Bacillota</taxon>
        <taxon>Clostridia</taxon>
        <taxon>Eubacteriales</taxon>
        <taxon>Desulfitobacteriaceae</taxon>
        <taxon>Desulfitobacterium</taxon>
    </lineage>
</organism>
<reference evidence="3" key="1">
    <citation type="submission" date="2016-12" db="EMBL/GenBank/DDBJ databases">
        <authorList>
            <person name="Varghese N."/>
            <person name="Submissions S."/>
        </authorList>
    </citation>
    <scope>NUCLEOTIDE SEQUENCE [LARGE SCALE GENOMIC DNA]</scope>
    <source>
        <strain evidence="3">DSM 11544</strain>
    </source>
</reference>
<gene>
    <name evidence="2" type="ORF">SAMN02745215_00372</name>
</gene>
<evidence type="ECO:0000313" key="3">
    <source>
        <dbReference type="Proteomes" id="UP000184010"/>
    </source>
</evidence>
<keyword evidence="1" id="KW-0472">Membrane</keyword>
<sequence>MTLANLALTGFIVFGIITLVLTKKRKQKPKWIFMALTLICWCITLGYMLASTA</sequence>
<evidence type="ECO:0000256" key="1">
    <source>
        <dbReference type="SAM" id="Phobius"/>
    </source>
</evidence>
<dbReference type="STRING" id="1121395.SAMN02745215_00372"/>
<dbReference type="EMBL" id="FRDN01000003">
    <property type="protein sequence ID" value="SHN52186.1"/>
    <property type="molecule type" value="Genomic_DNA"/>
</dbReference>
<dbReference type="AlphaFoldDB" id="A0A1M7S167"/>
<keyword evidence="1" id="KW-1133">Transmembrane helix</keyword>